<dbReference type="Proteomes" id="UP000316270">
    <property type="component" value="Chromosome 3"/>
</dbReference>
<organism evidence="2 3">
    <name type="scientific">Venturia effusa</name>
    <dbReference type="NCBI Taxonomy" id="50376"/>
    <lineage>
        <taxon>Eukaryota</taxon>
        <taxon>Fungi</taxon>
        <taxon>Dikarya</taxon>
        <taxon>Ascomycota</taxon>
        <taxon>Pezizomycotina</taxon>
        <taxon>Dothideomycetes</taxon>
        <taxon>Pleosporomycetidae</taxon>
        <taxon>Venturiales</taxon>
        <taxon>Venturiaceae</taxon>
        <taxon>Venturia</taxon>
    </lineage>
</organism>
<name>A0A517L1E2_9PEZI</name>
<accession>A0A517L1E2</accession>
<evidence type="ECO:0000256" key="1">
    <source>
        <dbReference type="SAM" id="MobiDB-lite"/>
    </source>
</evidence>
<feature type="compositionally biased region" description="Basic and acidic residues" evidence="1">
    <location>
        <begin position="145"/>
        <end position="158"/>
    </location>
</feature>
<reference evidence="2 3" key="1">
    <citation type="submission" date="2019-07" db="EMBL/GenBank/DDBJ databases">
        <title>Finished genome of Venturia effusa.</title>
        <authorList>
            <person name="Young C.A."/>
            <person name="Cox M.P."/>
            <person name="Ganley A.R.D."/>
            <person name="David W.J."/>
        </authorList>
    </citation>
    <scope>NUCLEOTIDE SEQUENCE [LARGE SCALE GENOMIC DNA]</scope>
    <source>
        <strain evidence="3">albino</strain>
    </source>
</reference>
<evidence type="ECO:0000313" key="2">
    <source>
        <dbReference type="EMBL" id="QDS69450.1"/>
    </source>
</evidence>
<dbReference type="EMBL" id="CP042187">
    <property type="protein sequence ID" value="QDS69450.1"/>
    <property type="molecule type" value="Genomic_DNA"/>
</dbReference>
<proteinExistence type="predicted"/>
<keyword evidence="3" id="KW-1185">Reference proteome</keyword>
<gene>
    <name evidence="2" type="ORF">FKW77_005604</name>
</gene>
<evidence type="ECO:0000313" key="3">
    <source>
        <dbReference type="Proteomes" id="UP000316270"/>
    </source>
</evidence>
<dbReference type="OrthoDB" id="10355663at2759"/>
<protein>
    <submittedName>
        <fullName evidence="2">Uncharacterized protein</fullName>
    </submittedName>
</protein>
<feature type="compositionally biased region" description="Basic and acidic residues" evidence="1">
    <location>
        <begin position="165"/>
        <end position="175"/>
    </location>
</feature>
<dbReference type="AlphaFoldDB" id="A0A517L1E2"/>
<sequence length="214" mass="24649">MTPREVREANAAREEAASIPECPRQRMPKYWRYHKDMLQYVCLVSPGKVIDRLKIAAYENEQYRKCGSIPIIAPEPKIDEEKHKILTVVDGLHTVPGTTFCLTHEPSGGLLSNLLPRLDELIGWVTKGVFLVDLGRMEADGMIEKRDNLAKPNDRGRDSDEEDVKTEPHDKKDEHRAMFKRIADWDLSQRRAWKAENDRYEADLAKQRAKKDGI</sequence>
<feature type="region of interest" description="Disordered" evidence="1">
    <location>
        <begin position="145"/>
        <end position="175"/>
    </location>
</feature>